<keyword evidence="2" id="KW-1185">Reference proteome</keyword>
<dbReference type="GO" id="GO:0008237">
    <property type="term" value="F:metallopeptidase activity"/>
    <property type="evidence" value="ECO:0007669"/>
    <property type="project" value="InterPro"/>
</dbReference>
<dbReference type="InterPro" id="IPR024653">
    <property type="entry name" value="Peptidase_M10/M27/M57"/>
</dbReference>
<protein>
    <submittedName>
        <fullName evidence="1">Dual-action HEIGH metallo-peptidase</fullName>
    </submittedName>
</protein>
<reference evidence="2" key="1">
    <citation type="submission" date="2016-10" db="EMBL/GenBank/DDBJ databases">
        <authorList>
            <person name="Varghese N."/>
            <person name="Submissions S."/>
        </authorList>
    </citation>
    <scope>NUCLEOTIDE SEQUENCE [LARGE SCALE GENOMIC DNA]</scope>
    <source>
        <strain evidence="2">DSM 19110</strain>
    </source>
</reference>
<dbReference type="OrthoDB" id="727134at2"/>
<dbReference type="AlphaFoldDB" id="A0A1G9WRR2"/>
<evidence type="ECO:0000313" key="2">
    <source>
        <dbReference type="Proteomes" id="UP000183200"/>
    </source>
</evidence>
<dbReference type="InterPro" id="IPR024079">
    <property type="entry name" value="MetalloPept_cat_dom_sf"/>
</dbReference>
<dbReference type="EMBL" id="FNGY01000005">
    <property type="protein sequence ID" value="SDM87137.1"/>
    <property type="molecule type" value="Genomic_DNA"/>
</dbReference>
<proteinExistence type="predicted"/>
<dbReference type="SUPFAM" id="SSF55486">
    <property type="entry name" value="Metalloproteases ('zincins'), catalytic domain"/>
    <property type="match status" value="1"/>
</dbReference>
<dbReference type="Pfam" id="PF12388">
    <property type="entry name" value="Peptidase_M57"/>
    <property type="match status" value="1"/>
</dbReference>
<gene>
    <name evidence="1" type="ORF">SAMN05421820_105256</name>
</gene>
<organism evidence="1 2">
    <name type="scientific">Pedobacter steynii</name>
    <dbReference type="NCBI Taxonomy" id="430522"/>
    <lineage>
        <taxon>Bacteria</taxon>
        <taxon>Pseudomonadati</taxon>
        <taxon>Bacteroidota</taxon>
        <taxon>Sphingobacteriia</taxon>
        <taxon>Sphingobacteriales</taxon>
        <taxon>Sphingobacteriaceae</taxon>
        <taxon>Pedobacter</taxon>
    </lineage>
</organism>
<accession>A0A1G9WRR2</accession>
<sequence>MFYMKKEYLKVSIIAGMVCMMSYSCKKGEDKHQEAANPKAEAVLAYIKSMGFPASSIKDIGEEYLVEGDISFPKNMSLPAPDDPKTEQYYTGYLVSPANRTNIRVYVDPSMSGMLSEVNSAINQWNTVPNTNIHFNIVTGGSYDILVQDANLGPGGCGSARFPKDGLPGGLIRINKSYISGNSFEQRQRTIAHEFGHAIGFRHTNWAGNGEPQNGTDDIGTPAGAIDVPGAGGTDPGSLMNGGQCGSGASVLSDKDKLATAVLYPVSAANGSSGTLSTMAGIDIGLDDGVFFWGLSGQVTKGNSTLIYGPTSGYVLPAGKNFVDVVDMGIANTGYSYVWYKDGTMSVGSANDLGNFIAPKPYVLPAGKTPADLVGIAIAKNTSWCYAWYTDGTASVGNSTDLGAYRGLYSYSLPPGKTYTDIADVGIAASSGWCYAWYKDGTMSVGTSDDLDYYIPLKPMD</sequence>
<evidence type="ECO:0000313" key="1">
    <source>
        <dbReference type="EMBL" id="SDM87137.1"/>
    </source>
</evidence>
<name>A0A1G9WRR2_9SPHI</name>
<dbReference type="PROSITE" id="PS51257">
    <property type="entry name" value="PROKAR_LIPOPROTEIN"/>
    <property type="match status" value="1"/>
</dbReference>
<dbReference type="Gene3D" id="3.40.390.10">
    <property type="entry name" value="Collagenase (Catalytic Domain)"/>
    <property type="match status" value="1"/>
</dbReference>
<dbReference type="Proteomes" id="UP000183200">
    <property type="component" value="Unassembled WGS sequence"/>
</dbReference>